<dbReference type="Pfam" id="PF22916">
    <property type="entry name" value="UTP25_NTPase-like"/>
    <property type="match status" value="1"/>
</dbReference>
<comment type="caution">
    <text evidence="7">The sequence shown here is derived from an EMBL/GenBank/DDBJ whole genome shotgun (WGS) entry which is preliminary data.</text>
</comment>
<feature type="region of interest" description="Disordered" evidence="4">
    <location>
        <begin position="56"/>
        <end position="278"/>
    </location>
</feature>
<feature type="domain" description="UTP25 NTP hydrolase-like" evidence="6">
    <location>
        <begin position="459"/>
        <end position="716"/>
    </location>
</feature>
<feature type="compositionally biased region" description="Low complexity" evidence="4">
    <location>
        <begin position="265"/>
        <end position="277"/>
    </location>
</feature>
<dbReference type="GO" id="GO:0034511">
    <property type="term" value="F:U3 snoRNA binding"/>
    <property type="evidence" value="ECO:0007669"/>
    <property type="project" value="InterPro"/>
</dbReference>
<feature type="compositionally biased region" description="Acidic residues" evidence="4">
    <location>
        <begin position="175"/>
        <end position="252"/>
    </location>
</feature>
<dbReference type="InterPro" id="IPR010678">
    <property type="entry name" value="UTP25"/>
</dbReference>
<evidence type="ECO:0000259" key="5">
    <source>
        <dbReference type="Pfam" id="PF06862"/>
    </source>
</evidence>
<feature type="domain" description="UTP25 C-terminal" evidence="5">
    <location>
        <begin position="726"/>
        <end position="908"/>
    </location>
</feature>
<comment type="similarity">
    <text evidence="2">Belongs to the UTP25 family.</text>
</comment>
<dbReference type="PANTHER" id="PTHR12933">
    <property type="entry name" value="ORF PROTEIN-RELATED"/>
    <property type="match status" value="1"/>
</dbReference>
<feature type="compositionally biased region" description="Basic and acidic residues" evidence="4">
    <location>
        <begin position="69"/>
        <end position="94"/>
    </location>
</feature>
<evidence type="ECO:0000313" key="8">
    <source>
        <dbReference type="Proteomes" id="UP000239899"/>
    </source>
</evidence>
<evidence type="ECO:0000259" key="6">
    <source>
        <dbReference type="Pfam" id="PF22916"/>
    </source>
</evidence>
<evidence type="ECO:0000256" key="2">
    <source>
        <dbReference type="ARBA" id="ARBA00009223"/>
    </source>
</evidence>
<evidence type="ECO:0000256" key="3">
    <source>
        <dbReference type="ARBA" id="ARBA00023242"/>
    </source>
</evidence>
<dbReference type="PANTHER" id="PTHR12933:SF0">
    <property type="entry name" value="U3 SMALL NUCLEOLAR RNA-ASSOCIATED PROTEIN 25 HOMOLOG"/>
    <property type="match status" value="1"/>
</dbReference>
<dbReference type="OrthoDB" id="10264378at2759"/>
<feature type="compositionally biased region" description="Gly residues" evidence="4">
    <location>
        <begin position="134"/>
        <end position="143"/>
    </location>
</feature>
<dbReference type="GO" id="GO:0000462">
    <property type="term" value="P:maturation of SSU-rRNA from tricistronic rRNA transcript (SSU-rRNA, 5.8S rRNA, LSU-rRNA)"/>
    <property type="evidence" value="ECO:0007669"/>
    <property type="project" value="TreeGrafter"/>
</dbReference>
<feature type="compositionally biased region" description="Low complexity" evidence="4">
    <location>
        <begin position="114"/>
        <end position="128"/>
    </location>
</feature>
<keyword evidence="3" id="KW-0539">Nucleus</keyword>
<keyword evidence="8" id="KW-1185">Reference proteome</keyword>
<dbReference type="InterPro" id="IPR053939">
    <property type="entry name" value="UTP25_C"/>
</dbReference>
<accession>A0A2P6TZ37</accession>
<evidence type="ECO:0000256" key="4">
    <source>
        <dbReference type="SAM" id="MobiDB-lite"/>
    </source>
</evidence>
<dbReference type="EMBL" id="LHPG02000004">
    <property type="protein sequence ID" value="PRW59313.1"/>
    <property type="molecule type" value="Genomic_DNA"/>
</dbReference>
<dbReference type="InterPro" id="IPR027417">
    <property type="entry name" value="P-loop_NTPase"/>
</dbReference>
<gene>
    <name evidence="7" type="ORF">C2E21_2132</name>
</gene>
<dbReference type="GO" id="GO:0032040">
    <property type="term" value="C:small-subunit processome"/>
    <property type="evidence" value="ECO:0007669"/>
    <property type="project" value="TreeGrafter"/>
</dbReference>
<dbReference type="Pfam" id="PF06862">
    <property type="entry name" value="Utp25_C"/>
    <property type="match status" value="1"/>
</dbReference>
<sequence>MGLAAALKRKLGGGSDGQAKRTCVAANGSAAPASASEAVRQRLANGGFAALAASYSSKNTRTALRKQRKAEAAARQAEQERQRKEAEEAARREWLGLPVRSGAGSDSEEEEAEAGAGSAATLHVAAAGGEEELGGGQKPGGGAAYSRLLGSLQSGGGAFASALQQRQREQAGDSDASESEQEEDELGSEEEGEEELGSGEEGEDQLLGSDEDAELGSGSEDEEAAAVEEEEEVEAAAEDAEDGSSSEDEEAAEQQQGRRQHLSEGVADAGAVAPTAAPEDHYLEHFDCQLSEERAAALLDESRRTRYLDCRAAGAAAAAPSGGSQGGEQGPAVAGDVLRQWPHAALQAAEDTRLPQAAPSDLAAYGVKERLIGRWREVAGPPPGAAANGAASASAGGSGKGSRKSCSKDVGSSSGGGACGDFVSGQQRALFALLSCYPDLLLPCRPYPASKDPGAADPQLDAVLLHMLSHCAKAADRIKKNNDRLRSAAGGDTPALDAVPKDQGFTRAKVLVLLPTRNLALRLVTRLLALAVKETRTDTIQNKQRFLEEFGDADDELTERERAAVARKPAEHQALFGGNTDDHFRLGIKLTRGAVKLFADFFDSDIIVASPLALATRLAEMAGDDSAADFLSSVEILVAERADVLLMQNWAHVVTVFEALNRIPRDGHGVDMMRVRDWALGGRASLYRQTILLSSFPSAEMNALLGRTCRNHAGKVRVWPTHRGVLGQIIPQARQVFERLPAPADGGALVTDPDARFEHFKRALWPRIKEAGAGGGTLIYLPSYFDYVRVRNFLREEMASFLGLCEYTDRSDAARARSYFFDRRKQVLLYTERAQFYNRHRIRGAKSILFYQLPEHPQFYAEVLNLLEEGEAGETPTVTVVFSKVDALRLERVVGSARATKMLKSKKTGTFLFC</sequence>
<organism evidence="7 8">
    <name type="scientific">Chlorella sorokiniana</name>
    <name type="common">Freshwater green alga</name>
    <dbReference type="NCBI Taxonomy" id="3076"/>
    <lineage>
        <taxon>Eukaryota</taxon>
        <taxon>Viridiplantae</taxon>
        <taxon>Chlorophyta</taxon>
        <taxon>core chlorophytes</taxon>
        <taxon>Trebouxiophyceae</taxon>
        <taxon>Chlorellales</taxon>
        <taxon>Chlorellaceae</taxon>
        <taxon>Chlorella clade</taxon>
        <taxon>Chlorella</taxon>
    </lineage>
</organism>
<dbReference type="InterPro" id="IPR053940">
    <property type="entry name" value="UTP25_NTPase-like"/>
</dbReference>
<dbReference type="GO" id="GO:0019843">
    <property type="term" value="F:rRNA binding"/>
    <property type="evidence" value="ECO:0007669"/>
    <property type="project" value="TreeGrafter"/>
</dbReference>
<protein>
    <submittedName>
        <fullName evidence="7">U3 small nucleolar RNA-associated 25</fullName>
    </submittedName>
</protein>
<feature type="region of interest" description="Disordered" evidence="4">
    <location>
        <begin position="1"/>
        <end position="20"/>
    </location>
</feature>
<dbReference type="STRING" id="3076.A0A2P6TZ37"/>
<proteinExistence type="inferred from homology"/>
<evidence type="ECO:0000256" key="1">
    <source>
        <dbReference type="ARBA" id="ARBA00004604"/>
    </source>
</evidence>
<feature type="compositionally biased region" description="Low complexity" evidence="4">
    <location>
        <begin position="385"/>
        <end position="395"/>
    </location>
</feature>
<dbReference type="Gene3D" id="3.40.50.300">
    <property type="entry name" value="P-loop containing nucleotide triphosphate hydrolases"/>
    <property type="match status" value="1"/>
</dbReference>
<name>A0A2P6TZ37_CHLSO</name>
<feature type="region of interest" description="Disordered" evidence="4">
    <location>
        <begin position="383"/>
        <end position="410"/>
    </location>
</feature>
<dbReference type="Proteomes" id="UP000239899">
    <property type="component" value="Unassembled WGS sequence"/>
</dbReference>
<evidence type="ECO:0000313" key="7">
    <source>
        <dbReference type="EMBL" id="PRW59313.1"/>
    </source>
</evidence>
<comment type="subcellular location">
    <subcellularLocation>
        <location evidence="1">Nucleus</location>
        <location evidence="1">Nucleolus</location>
    </subcellularLocation>
</comment>
<dbReference type="AlphaFoldDB" id="A0A2P6TZ37"/>
<reference evidence="7 8" key="1">
    <citation type="journal article" date="2018" name="Plant J.">
        <title>Genome sequences of Chlorella sorokiniana UTEX 1602 and Micractinium conductrix SAG 241.80: implications to maltose excretion by a green alga.</title>
        <authorList>
            <person name="Arriola M.B."/>
            <person name="Velmurugan N."/>
            <person name="Zhang Y."/>
            <person name="Plunkett M.H."/>
            <person name="Hondzo H."/>
            <person name="Barney B.M."/>
        </authorList>
    </citation>
    <scope>NUCLEOTIDE SEQUENCE [LARGE SCALE GENOMIC DNA]</scope>
    <source>
        <strain evidence="8">UTEX 1602</strain>
    </source>
</reference>